<evidence type="ECO:0000313" key="12">
    <source>
        <dbReference type="Proteomes" id="UP000698752"/>
    </source>
</evidence>
<dbReference type="InterPro" id="IPR023073">
    <property type="entry name" value="DnaE2"/>
</dbReference>
<gene>
    <name evidence="11" type="primary">dnaE</name>
    <name evidence="9" type="synonym">dnaE2</name>
    <name evidence="11" type="ORF">GXW78_00980</name>
</gene>
<dbReference type="Pfam" id="PF17657">
    <property type="entry name" value="DNA_pol3_finger"/>
    <property type="match status" value="1"/>
</dbReference>
<dbReference type="InterPro" id="IPR004013">
    <property type="entry name" value="PHP_dom"/>
</dbReference>
<dbReference type="PANTHER" id="PTHR32294">
    <property type="entry name" value="DNA POLYMERASE III SUBUNIT ALPHA"/>
    <property type="match status" value="1"/>
</dbReference>
<dbReference type="SMART" id="SM00481">
    <property type="entry name" value="POLIIIAc"/>
    <property type="match status" value="1"/>
</dbReference>
<keyword evidence="7 9" id="KW-0234">DNA repair</keyword>
<keyword evidence="6 9" id="KW-0239">DNA-directed DNA polymerase</keyword>
<evidence type="ECO:0000256" key="4">
    <source>
        <dbReference type="ARBA" id="ARBA00022705"/>
    </source>
</evidence>
<name>A0ABS5EC03_9PROT</name>
<evidence type="ECO:0000256" key="1">
    <source>
        <dbReference type="ARBA" id="ARBA00022490"/>
    </source>
</evidence>
<dbReference type="Pfam" id="PF02811">
    <property type="entry name" value="PHP"/>
    <property type="match status" value="1"/>
</dbReference>
<evidence type="ECO:0000256" key="5">
    <source>
        <dbReference type="ARBA" id="ARBA00022763"/>
    </source>
</evidence>
<dbReference type="InterPro" id="IPR004805">
    <property type="entry name" value="DnaE2/DnaE/PolC"/>
</dbReference>
<dbReference type="Pfam" id="PF07733">
    <property type="entry name" value="DNA_pol3_alpha"/>
    <property type="match status" value="1"/>
</dbReference>
<evidence type="ECO:0000256" key="2">
    <source>
        <dbReference type="ARBA" id="ARBA00022679"/>
    </source>
</evidence>
<dbReference type="NCBIfam" id="NF004225">
    <property type="entry name" value="PRK05672.1"/>
    <property type="match status" value="1"/>
</dbReference>
<organism evidence="11 12">
    <name type="scientific">Neoroseomonas terrae</name>
    <dbReference type="NCBI Taxonomy" id="424799"/>
    <lineage>
        <taxon>Bacteria</taxon>
        <taxon>Pseudomonadati</taxon>
        <taxon>Pseudomonadota</taxon>
        <taxon>Alphaproteobacteria</taxon>
        <taxon>Acetobacterales</taxon>
        <taxon>Acetobacteraceae</taxon>
        <taxon>Neoroseomonas</taxon>
    </lineage>
</organism>
<dbReference type="HAMAP" id="MF_01902">
    <property type="entry name" value="DNApol_error_prone"/>
    <property type="match status" value="1"/>
</dbReference>
<dbReference type="InterPro" id="IPR011708">
    <property type="entry name" value="DNA_pol3_alpha_NTPase_dom"/>
</dbReference>
<dbReference type="PANTHER" id="PTHR32294:SF4">
    <property type="entry name" value="ERROR-PRONE DNA POLYMERASE"/>
    <property type="match status" value="1"/>
</dbReference>
<keyword evidence="2 9" id="KW-0808">Transferase</keyword>
<evidence type="ECO:0000313" key="11">
    <source>
        <dbReference type="EMBL" id="MBR0648222.1"/>
    </source>
</evidence>
<accession>A0ABS5EC03</accession>
<evidence type="ECO:0000256" key="3">
    <source>
        <dbReference type="ARBA" id="ARBA00022695"/>
    </source>
</evidence>
<keyword evidence="12" id="KW-1185">Reference proteome</keyword>
<dbReference type="NCBIfam" id="TIGR00594">
    <property type="entry name" value="polc"/>
    <property type="match status" value="1"/>
</dbReference>
<evidence type="ECO:0000256" key="9">
    <source>
        <dbReference type="HAMAP-Rule" id="MF_01902"/>
    </source>
</evidence>
<comment type="catalytic activity">
    <reaction evidence="8 9">
        <text>DNA(n) + a 2'-deoxyribonucleoside 5'-triphosphate = DNA(n+1) + diphosphate</text>
        <dbReference type="Rhea" id="RHEA:22508"/>
        <dbReference type="Rhea" id="RHEA-COMP:17339"/>
        <dbReference type="Rhea" id="RHEA-COMP:17340"/>
        <dbReference type="ChEBI" id="CHEBI:33019"/>
        <dbReference type="ChEBI" id="CHEBI:61560"/>
        <dbReference type="ChEBI" id="CHEBI:173112"/>
        <dbReference type="EC" id="2.7.7.7"/>
    </reaction>
</comment>
<dbReference type="CDD" id="cd04485">
    <property type="entry name" value="DnaE_OBF"/>
    <property type="match status" value="1"/>
</dbReference>
<dbReference type="InterPro" id="IPR040982">
    <property type="entry name" value="DNA_pol3_finger"/>
</dbReference>
<dbReference type="Gene3D" id="3.20.20.140">
    <property type="entry name" value="Metal-dependent hydrolases"/>
    <property type="match status" value="1"/>
</dbReference>
<comment type="similarity">
    <text evidence="9">Belongs to the DNA polymerase type-C family. DnaE2 subfamily.</text>
</comment>
<keyword evidence="1 9" id="KW-0963">Cytoplasm</keyword>
<keyword evidence="4 9" id="KW-0235">DNA replication</keyword>
<dbReference type="Proteomes" id="UP000698752">
    <property type="component" value="Unassembled WGS sequence"/>
</dbReference>
<evidence type="ECO:0000256" key="8">
    <source>
        <dbReference type="ARBA" id="ARBA00049244"/>
    </source>
</evidence>
<dbReference type="InterPro" id="IPR003141">
    <property type="entry name" value="Pol/His_phosphatase_N"/>
</dbReference>
<feature type="domain" description="Polymerase/histidinol phosphatase N-terminal" evidence="10">
    <location>
        <begin position="52"/>
        <end position="126"/>
    </location>
</feature>
<dbReference type="Pfam" id="PF14579">
    <property type="entry name" value="HHH_6"/>
    <property type="match status" value="1"/>
</dbReference>
<keyword evidence="3 9" id="KW-0548">Nucleotidyltransferase</keyword>
<proteinExistence type="inferred from homology"/>
<protein>
    <recommendedName>
        <fullName evidence="9">Error-prone DNA polymerase</fullName>
        <ecNumber evidence="9">2.7.7.7</ecNumber>
    </recommendedName>
</protein>
<reference evidence="12" key="1">
    <citation type="journal article" date="2021" name="Syst. Appl. Microbiol.">
        <title>Roseomonas hellenica sp. nov., isolated from roots of wild-growing Alkanna tinctoria.</title>
        <authorList>
            <person name="Rat A."/>
            <person name="Naranjo H.D."/>
            <person name="Lebbe L."/>
            <person name="Cnockaert M."/>
            <person name="Krigas N."/>
            <person name="Grigoriadou K."/>
            <person name="Maloupa E."/>
            <person name="Willems A."/>
        </authorList>
    </citation>
    <scope>NUCLEOTIDE SEQUENCE [LARGE SCALE GENOMIC DNA]</scope>
    <source>
        <strain evidence="12">LMG 31159</strain>
    </source>
</reference>
<comment type="caution">
    <text evidence="11">The sequence shown here is derived from an EMBL/GenBank/DDBJ whole genome shotgun (WGS) entry which is preliminary data.</text>
</comment>
<dbReference type="GO" id="GO:0003887">
    <property type="term" value="F:DNA-directed DNA polymerase activity"/>
    <property type="evidence" value="ECO:0007669"/>
    <property type="project" value="UniProtKB-EC"/>
</dbReference>
<dbReference type="InterPro" id="IPR029460">
    <property type="entry name" value="DNAPol_HHH"/>
</dbReference>
<sequence length="1125" mass="123335">MVAGPPGPAFPRLLPGRAFHRVAALGLPHRLRGSGDGSTLGPAWPFAVTVFAELGALTNFSFLEGASHPHELVATAKMLGHAAIGVADRNSFAGVVRAFVAAKADGETDGTKGFPFLAGVRLCLTDGCEYLAWPTDLTAWGRLTRLLSEGRMAAPKGECHIDRAALIEHAQGSVMAMISPDDIGPGFAGRLRADAEALRRHLALPLFCAVAHRYRGDDRQRLDALARLGIPLLAAGGARYHAPERRRLADVLTAIRLRTTVDALGFAADANAEAHLKSPAEMLRLFQGHEEAVTSTQRVMAACHFKLDQLRYQYPKEVLDVGRTAQETLEARITEAIADRERWPRGPSEKLRRLLRAELELIAELEYAPYFLTVHEIVRFAGSKGILYQGRGSAANSAVCFVLKITAADVEKHNLLFARFLSSARNEPPDIDVDFEHERREEVIQHIYERYGRKRAAICATLARYRPRSAIREVGKALGLTEDVTAGLAKSVWGPHGDRGMTDIATEEGLDIAGDRRLALALELADEILEFPRHLSTHVGGFVITEGPLIELAVVSNAAMENRTTLEWDKDDIEALKMLKVDVLGLGMLSCLRRGFDLIREHHGRTVGLRDMTARDPRVYDMLCHADAVGVFQVESRAQMNMLPRLKPRKFYDLVVEVAIVRPGPIQGDMVHPYLRRRDGLEPCDIPGPPDNPDELKEILQDTYGVPLFQEQAMKIAIAAADFTPAEADALRRAMATFRNEGEVSRFQKTFVSRMVGRGYPQDFAEKCFSQIEGFGKYGFPESHAVSFALLVYASAWLKCHHPTIFACALLNSQPMGFYAPAQIVRDAQAHGVAVRPVDVTASVWDCTLEPDPGSAEGFALRLGLRQVSGLGADEVNRIIDARSETPFASIADVAQRARPGRDALEALARADAFRGLGRNRRAALWDAAALSAPAPPLAAAEGREAAPRLPRATAGEQTVLDYAGTGLTLRAHPLRLLRPQLDALGLADTRRLGKARQGQRLCLPGLVLVRQRPGSAKGVVFFTVEDEHGVANLVVYPDLAERFRAAVVAARLVLAEGTVERVETETVPIIHLMVRRLVDRSDLLDGLHHLDEARWNSAMAHADEVLRPNPGSQRLRLPPSRDFH</sequence>
<comment type="subcellular location">
    <subcellularLocation>
        <location evidence="9">Cytoplasm</location>
    </subcellularLocation>
</comment>
<dbReference type="CDD" id="cd07434">
    <property type="entry name" value="PHP_PolIIIA_DnaE2"/>
    <property type="match status" value="1"/>
</dbReference>
<evidence type="ECO:0000256" key="6">
    <source>
        <dbReference type="ARBA" id="ARBA00022932"/>
    </source>
</evidence>
<keyword evidence="5 9" id="KW-0227">DNA damage</keyword>
<dbReference type="EMBL" id="JAAEDI010000001">
    <property type="protein sequence ID" value="MBR0648222.1"/>
    <property type="molecule type" value="Genomic_DNA"/>
</dbReference>
<comment type="function">
    <text evidence="9">DNA polymerase involved in damage-induced mutagenesis and translesion synthesis (TLS). It is not the major replicative DNA polymerase.</text>
</comment>
<evidence type="ECO:0000256" key="7">
    <source>
        <dbReference type="ARBA" id="ARBA00023204"/>
    </source>
</evidence>
<dbReference type="EC" id="2.7.7.7" evidence="9"/>
<dbReference type="Gene3D" id="1.10.150.870">
    <property type="match status" value="1"/>
</dbReference>
<evidence type="ECO:0000259" key="10">
    <source>
        <dbReference type="SMART" id="SM00481"/>
    </source>
</evidence>